<dbReference type="PANTHER" id="PTHR43649:SF31">
    <property type="entry name" value="SN-GLYCEROL-3-PHOSPHATE-BINDING PERIPLASMIC PROTEIN UGPB"/>
    <property type="match status" value="1"/>
</dbReference>
<proteinExistence type="inferred from homology"/>
<comment type="similarity">
    <text evidence="2">Belongs to the bacterial solute-binding protein 1 family.</text>
</comment>
<dbReference type="AlphaFoldDB" id="E6K1X2"/>
<accession>E6K1X2</accession>
<dbReference type="PANTHER" id="PTHR43649">
    <property type="entry name" value="ARABINOSE-BINDING PROTEIN-RELATED"/>
    <property type="match status" value="1"/>
</dbReference>
<dbReference type="GO" id="GO:0030313">
    <property type="term" value="C:cell envelope"/>
    <property type="evidence" value="ECO:0007669"/>
    <property type="project" value="UniProtKB-SubCell"/>
</dbReference>
<reference evidence="5 6" key="1">
    <citation type="submission" date="2010-12" db="EMBL/GenBank/DDBJ databases">
        <authorList>
            <person name="Muzny D."/>
            <person name="Qin X."/>
            <person name="Buhay C."/>
            <person name="Dugan-Rocha S."/>
            <person name="Ding Y."/>
            <person name="Chen G."/>
            <person name="Hawes A."/>
            <person name="Holder M."/>
            <person name="Jhangiani S."/>
            <person name="Johnson A."/>
            <person name="Khan Z."/>
            <person name="Li Z."/>
            <person name="Liu W."/>
            <person name="Liu X."/>
            <person name="Perez L."/>
            <person name="Shen H."/>
            <person name="Wang Q."/>
            <person name="Watt J."/>
            <person name="Xi L."/>
            <person name="Xin Y."/>
            <person name="Zhou J."/>
            <person name="Deng J."/>
            <person name="Jiang H."/>
            <person name="Liu Y."/>
            <person name="Qu J."/>
            <person name="Song X.-Z."/>
            <person name="Zhang L."/>
            <person name="Villasana D."/>
            <person name="Johnson A."/>
            <person name="Liu J."/>
            <person name="Liyanage D."/>
            <person name="Lorensuhewa L."/>
            <person name="Robinson T."/>
            <person name="Song A."/>
            <person name="Song B.-B."/>
            <person name="Dinh H."/>
            <person name="Thornton R."/>
            <person name="Coyle M."/>
            <person name="Francisco L."/>
            <person name="Jackson L."/>
            <person name="Javaid M."/>
            <person name="Korchina V."/>
            <person name="Kovar C."/>
            <person name="Mata R."/>
            <person name="Mathew T."/>
            <person name="Ngo R."/>
            <person name="Nguyen L."/>
            <person name="Nguyen N."/>
            <person name="Okwuonu G."/>
            <person name="Ongeri F."/>
            <person name="Pham C."/>
            <person name="Simmons D."/>
            <person name="Wilczek-Boney K."/>
            <person name="Hale W."/>
            <person name="Jakkamsetti A."/>
            <person name="Pham P."/>
            <person name="Ruth R."/>
            <person name="San Lucas F."/>
            <person name="Warren J."/>
            <person name="Zhang J."/>
            <person name="Zhao Z."/>
            <person name="Zhou C."/>
            <person name="Zhu D."/>
            <person name="Lee S."/>
            <person name="Bess C."/>
            <person name="Blankenburg K."/>
            <person name="Forbes L."/>
            <person name="Fu Q."/>
            <person name="Gubbala S."/>
            <person name="Hirani K."/>
            <person name="Jayaseelan J.C."/>
            <person name="Lara F."/>
            <person name="Munidasa M."/>
            <person name="Palculict T."/>
            <person name="Patil S."/>
            <person name="Pu L.-L."/>
            <person name="Saada N."/>
            <person name="Tang L."/>
            <person name="Weissenberger G."/>
            <person name="Zhu Y."/>
            <person name="Hemphill L."/>
            <person name="Shang Y."/>
            <person name="Youmans B."/>
            <person name="Ayvaz T."/>
            <person name="Ross M."/>
            <person name="Santibanez J."/>
            <person name="Aqrawi P."/>
            <person name="Gross S."/>
            <person name="Joshi V."/>
            <person name="Fowler G."/>
            <person name="Nazareth L."/>
            <person name="Reid J."/>
            <person name="Worley K."/>
            <person name="Petrosino J."/>
            <person name="Highlander S."/>
            <person name="Gibbs R."/>
        </authorList>
    </citation>
    <scope>NUCLEOTIDE SEQUENCE [LARGE SCALE GENOMIC DNA]</scope>
    <source>
        <strain evidence="5 6">DSM 10105</strain>
    </source>
</reference>
<keyword evidence="3" id="KW-0813">Transport</keyword>
<comment type="subcellular location">
    <subcellularLocation>
        <location evidence="1">Cell envelope</location>
    </subcellularLocation>
</comment>
<dbReference type="Pfam" id="PF01547">
    <property type="entry name" value="SBP_bac_1"/>
    <property type="match status" value="1"/>
</dbReference>
<evidence type="ECO:0000256" key="1">
    <source>
        <dbReference type="ARBA" id="ARBA00004196"/>
    </source>
</evidence>
<dbReference type="Gene3D" id="3.40.190.10">
    <property type="entry name" value="Periplasmic binding protein-like II"/>
    <property type="match status" value="1"/>
</dbReference>
<gene>
    <name evidence="5" type="ORF">HMPREF0620_1445</name>
</gene>
<evidence type="ECO:0000256" key="4">
    <source>
        <dbReference type="ARBA" id="ARBA00022729"/>
    </source>
</evidence>
<sequence length="482" mass="53677">MKKCVIIELPIYEEVTGMRMKRLLTAALATVCIAGMAACGSGPQGATDTKANKGLPTVGQAVQYNPNHLVNGGKPITIDYWTWNGTGDTALPSFKAYTKIHPNVRIVRHDVNWDDYFTKLPLQLRGKNGPALFAVHNSFDSVLSPYMATYDIPLKSLEADYRNVAPHAVDGKVKYIDSIINTGMWYYNKDMWKEAGLSDKDLPKTWDQMREDAKKLTKRNGSGKLTRAGINFNGSGEYNAMWQGLNYQQGKLLFKSDQTTVNYDTAATKEVLKTIKAIYEDDKSGSANFGTDAQKSFGNGQTAMVYQWGSFAITLKSKYPKINWGVFAPPLWKAETKPLAYDRYNGESTPGINKNARPEQQAVAQDIMKYLLASDDFMKNTAINFQSVPAKKSLDSDKQITAMPSYQAIHPVVDRLIWPGPVPSTLEDTSKQVFENVFYNKKSIDSAVADGQKTMQKDLDGISPKFTSLEKNYAFYKEAAVD</sequence>
<dbReference type="SUPFAM" id="SSF53850">
    <property type="entry name" value="Periplasmic binding protein-like II"/>
    <property type="match status" value="1"/>
</dbReference>
<dbReference type="Proteomes" id="UP000004946">
    <property type="component" value="Chromosome"/>
</dbReference>
<keyword evidence="6" id="KW-1185">Reference proteome</keyword>
<keyword evidence="4" id="KW-0732">Signal</keyword>
<protein>
    <submittedName>
        <fullName evidence="5">ABC transporter, solute-binding protein</fullName>
    </submittedName>
</protein>
<dbReference type="eggNOG" id="COG1653">
    <property type="taxonomic scope" value="Bacteria"/>
</dbReference>
<evidence type="ECO:0000256" key="2">
    <source>
        <dbReference type="ARBA" id="ARBA00008520"/>
    </source>
</evidence>
<dbReference type="InterPro" id="IPR006059">
    <property type="entry name" value="SBP"/>
</dbReference>
<evidence type="ECO:0000313" key="5">
    <source>
        <dbReference type="EMBL" id="EFT82760.1"/>
    </source>
</evidence>
<comment type="caution">
    <text evidence="5">The sequence shown here is derived from an EMBL/GenBank/DDBJ whole genome shotgun (WGS) entry which is preliminary data.</text>
</comment>
<dbReference type="InterPro" id="IPR050490">
    <property type="entry name" value="Bact_solute-bd_prot1"/>
</dbReference>
<dbReference type="EMBL" id="AEON01000002">
    <property type="protein sequence ID" value="EFT82760.1"/>
    <property type="molecule type" value="Genomic_DNA"/>
</dbReference>
<evidence type="ECO:0000313" key="6">
    <source>
        <dbReference type="Proteomes" id="UP000004946"/>
    </source>
</evidence>
<dbReference type="HOGENOM" id="CLU_045363_0_0_11"/>
<organism evidence="5 6">
    <name type="scientific">Parascardovia denticolens DSM 10105 = JCM 12538</name>
    <dbReference type="NCBI Taxonomy" id="864564"/>
    <lineage>
        <taxon>Bacteria</taxon>
        <taxon>Bacillati</taxon>
        <taxon>Actinomycetota</taxon>
        <taxon>Actinomycetes</taxon>
        <taxon>Bifidobacteriales</taxon>
        <taxon>Bifidobacteriaceae</taxon>
        <taxon>Parascardovia</taxon>
    </lineage>
</organism>
<name>E6K1X2_PARDN</name>
<evidence type="ECO:0000256" key="3">
    <source>
        <dbReference type="ARBA" id="ARBA00022448"/>
    </source>
</evidence>